<accession>A0A4C1W043</accession>
<protein>
    <submittedName>
        <fullName evidence="1">Uncharacterized protein</fullName>
    </submittedName>
</protein>
<proteinExistence type="predicted"/>
<comment type="caution">
    <text evidence="1">The sequence shown here is derived from an EMBL/GenBank/DDBJ whole genome shotgun (WGS) entry which is preliminary data.</text>
</comment>
<dbReference type="Proteomes" id="UP000299102">
    <property type="component" value="Unassembled WGS sequence"/>
</dbReference>
<sequence>MPPKAVNKFLLSFTHTLPRFYRRKNCPAREPNRFPSCGIVAALDLTVLRAVPWRSSGGRRQWAGARGSLAGYLCIGRKSISSRKAVESDVRATTVMFISLLVNYHFLTLWLDGGDGGNKTL</sequence>
<gene>
    <name evidence="1" type="ORF">EVAR_16031_1</name>
</gene>
<reference evidence="1 2" key="1">
    <citation type="journal article" date="2019" name="Commun. Biol.">
        <title>The bagworm genome reveals a unique fibroin gene that provides high tensile strength.</title>
        <authorList>
            <person name="Kono N."/>
            <person name="Nakamura H."/>
            <person name="Ohtoshi R."/>
            <person name="Tomita M."/>
            <person name="Numata K."/>
            <person name="Arakawa K."/>
        </authorList>
    </citation>
    <scope>NUCLEOTIDE SEQUENCE [LARGE SCALE GENOMIC DNA]</scope>
</reference>
<dbReference type="AlphaFoldDB" id="A0A4C1W043"/>
<name>A0A4C1W043_EUMVA</name>
<evidence type="ECO:0000313" key="2">
    <source>
        <dbReference type="Proteomes" id="UP000299102"/>
    </source>
</evidence>
<organism evidence="1 2">
    <name type="scientific">Eumeta variegata</name>
    <name type="common">Bagworm moth</name>
    <name type="synonym">Eumeta japonica</name>
    <dbReference type="NCBI Taxonomy" id="151549"/>
    <lineage>
        <taxon>Eukaryota</taxon>
        <taxon>Metazoa</taxon>
        <taxon>Ecdysozoa</taxon>
        <taxon>Arthropoda</taxon>
        <taxon>Hexapoda</taxon>
        <taxon>Insecta</taxon>
        <taxon>Pterygota</taxon>
        <taxon>Neoptera</taxon>
        <taxon>Endopterygota</taxon>
        <taxon>Lepidoptera</taxon>
        <taxon>Glossata</taxon>
        <taxon>Ditrysia</taxon>
        <taxon>Tineoidea</taxon>
        <taxon>Psychidae</taxon>
        <taxon>Oiketicinae</taxon>
        <taxon>Eumeta</taxon>
    </lineage>
</organism>
<keyword evidence="2" id="KW-1185">Reference proteome</keyword>
<evidence type="ECO:0000313" key="1">
    <source>
        <dbReference type="EMBL" id="GBP43457.1"/>
    </source>
</evidence>
<dbReference type="EMBL" id="BGZK01000436">
    <property type="protein sequence ID" value="GBP43457.1"/>
    <property type="molecule type" value="Genomic_DNA"/>
</dbReference>